<reference evidence="1" key="1">
    <citation type="submission" date="2023-04" db="EMBL/GenBank/DDBJ databases">
        <title>Draft Genome sequencing of Naganishia species isolated from polar environments using Oxford Nanopore Technology.</title>
        <authorList>
            <person name="Leo P."/>
            <person name="Venkateswaran K."/>
        </authorList>
    </citation>
    <scope>NUCLEOTIDE SEQUENCE</scope>
    <source>
        <strain evidence="1">MNA-CCFEE 5262</strain>
    </source>
</reference>
<protein>
    <submittedName>
        <fullName evidence="1">Uncharacterized protein</fullName>
    </submittedName>
</protein>
<accession>A0ACC2WXV3</accession>
<sequence length="1440" mass="160824">MGIPKFFRWVSESLDMNGIIHNCSHPPSSEGDVHYRISEEQMILAIFSYIDHLFTKIKPKKVFYMAIDGVAPRAKMNQQRSRRFRTAREAAQQQAEAERKGIVLPEEKAFDSNCITPGTPFMARLSKHLKYFVNKKISEDAEWQGVQVILSGHEVPGEGEHKIQEYIRLNKAQPDYNPNTRHCLYGLDADLIMLGLLSHDPHFCLLREEVTFGRQRKKNAGLQHQNFFLLHLSLLREYLDLEFSSIAEDLAFDYDLEKIIDDFILLSVFVGNDFLPHLPNLHINEGAMEEIWGIYKKILPVAGGYLNEAGTINLPRLQLVLNELGNTEFEIFEKEYADVNWLKGKQDKEVAAMDAARQKGKLVLTSDQKKIFNEVKAFVTDKAKLSPEDARLTLVNHYRARDRRFIQELADALNVQTSSLSDLPNRSPSKAPSDEGDAASDEDLSDEVVDSTESEDDVESQEAIQRVITKYEKAKVVEIEGDPDEHREITLRNKMEEWKKGYYKEKLECKDDADRRMVVFKYVEGIQWVMNYYYKGVASWGWFYPYHYAPRISDLQGLSDMKFEFEIGTPFKPFQQLMGVLPAASGEHIPAAYRDLMTDPNSPILDFYPDDFVQDMNGKKQEWEAVVKIPFIDEQRLLKAMAARDHRLSPEEQERNRMGQNSTLFIYNEEQAQPYPSSLPGVFPDLIANKCEMQPFVTPTLGDGIELINGLLEGVHLGASALAGFPSMKTLPHHAQLGFHGVNVHGTDSRNPSMIIFIDSQYESLKGAEIAKQMVGSRTFFKWPFLHEAMVVAVSDDSFRYEQRHGSIAQTPHDGNELGKWRRTAQGIEHRYSKRYGVVTGHVEFLLHVRPLKGLKRMDTGALVKDYETAENEDFAPVQLVVREVEFEDERYLEQDAPFLDQEYPVGSRAIFLGANAYGVAAQVTEVKDKSMTVDLAFFPDEQKENYLFSQIVQTRPGERYLPSPVVGRGLGISGLALSKIASSVLVELMDGSKVNIGLSIKYEAKGQKVMGYSRKNDRGWEYSQKAYTLLQEYLTEYPEIFALMNNNDRDVLSKGLLKSKEIYPNETKPDQKIREIRGWLKARGVLDFEPVTLFAEQLEKATVEALEKTADEINRSHTRDKIKRARVKGIPRQAVLKPAHASFRLQGQVFNLGDRVIMVQDSAVGGVHLSMKGVVIGLNANSIDVVWDTPFIGGLTLGGRCSEHRGFTVPFSSCLNLTRKQFAVATGSVPQAAGQAPAFRPRMGPAPIVPGQHFRPATNGPPVRSSGSNGFVRPPRPQQTGPLQYGNAAKGIQPPPSKSSRPASNDPQAKFQILRNVLTDNGSGSGQNGEFVGGVFQAPSAPNVPKPAPSHLVPGQIPHLQPRGFPRPMPAPHNGHAGTGVVADAQMANGARGGRARGRGRGAPVARGRGAPRGRGGHSGQGNPAQGNPPQGNTSQGSS</sequence>
<dbReference type="EMBL" id="JASBWS010000005">
    <property type="protein sequence ID" value="KAJ9115631.1"/>
    <property type="molecule type" value="Genomic_DNA"/>
</dbReference>
<proteinExistence type="predicted"/>
<gene>
    <name evidence="1" type="ORF">QFC20_000957</name>
</gene>
<name>A0ACC2WXV3_9TREE</name>
<keyword evidence="2" id="KW-1185">Reference proteome</keyword>
<evidence type="ECO:0000313" key="2">
    <source>
        <dbReference type="Proteomes" id="UP001230649"/>
    </source>
</evidence>
<comment type="caution">
    <text evidence="1">The sequence shown here is derived from an EMBL/GenBank/DDBJ whole genome shotgun (WGS) entry which is preliminary data.</text>
</comment>
<organism evidence="1 2">
    <name type="scientific">Naganishia adeliensis</name>
    <dbReference type="NCBI Taxonomy" id="92952"/>
    <lineage>
        <taxon>Eukaryota</taxon>
        <taxon>Fungi</taxon>
        <taxon>Dikarya</taxon>
        <taxon>Basidiomycota</taxon>
        <taxon>Agaricomycotina</taxon>
        <taxon>Tremellomycetes</taxon>
        <taxon>Filobasidiales</taxon>
        <taxon>Filobasidiaceae</taxon>
        <taxon>Naganishia</taxon>
    </lineage>
</organism>
<dbReference type="Proteomes" id="UP001230649">
    <property type="component" value="Unassembled WGS sequence"/>
</dbReference>
<evidence type="ECO:0000313" key="1">
    <source>
        <dbReference type="EMBL" id="KAJ9115631.1"/>
    </source>
</evidence>